<evidence type="ECO:0000313" key="4">
    <source>
        <dbReference type="Proteomes" id="UP000199024"/>
    </source>
</evidence>
<dbReference type="Proteomes" id="UP000199024">
    <property type="component" value="Unassembled WGS sequence"/>
</dbReference>
<dbReference type="InterPro" id="IPR050879">
    <property type="entry name" value="Acyltransferase_3"/>
</dbReference>
<dbReference type="STRING" id="474950.SAMN05421771_0060"/>
<feature type="transmembrane region" description="Helical" evidence="1">
    <location>
        <begin position="54"/>
        <end position="73"/>
    </location>
</feature>
<dbReference type="Pfam" id="PF01757">
    <property type="entry name" value="Acyl_transf_3"/>
    <property type="match status" value="1"/>
</dbReference>
<evidence type="ECO:0000256" key="1">
    <source>
        <dbReference type="SAM" id="Phobius"/>
    </source>
</evidence>
<keyword evidence="3" id="KW-0378">Hydrolase</keyword>
<keyword evidence="1" id="KW-1133">Transmembrane helix</keyword>
<dbReference type="GO" id="GO:0016020">
    <property type="term" value="C:membrane"/>
    <property type="evidence" value="ECO:0007669"/>
    <property type="project" value="TreeGrafter"/>
</dbReference>
<feature type="transmembrane region" description="Helical" evidence="1">
    <location>
        <begin position="217"/>
        <end position="235"/>
    </location>
</feature>
<dbReference type="AlphaFoldDB" id="A0A1I6L104"/>
<feature type="transmembrane region" description="Helical" evidence="1">
    <location>
        <begin position="156"/>
        <end position="178"/>
    </location>
</feature>
<keyword evidence="1" id="KW-0812">Transmembrane</keyword>
<sequence length="390" mass="44158">MPEQPQPRFDTVDVLRGLSILAVVLLHTWLRFFFGSVHVDANLPKMLGHLLFRNGGNGVTVFFAISGFLITFTSMRRFGSLAAMRPLTFYRIRFARIAPLLLALLAVLSILHLAHVEGFVIRPNVATLPRALLSALTFHLNWYESFHGYLPANWDVMWSLSIEEMFYLFFPLACVVLLRLRAGLFAFIAILVAFVAMGPFARTTWYASNEVWRENNYIGGMSDIAVGCLAALLAHRLWPRREALRRALIPAQIAGAAILFLIALWPSNWPILHPVLRFLGKSGLDDTLLSLAASLVIVASLLRNRPGRLWTAPIRWFGRHSYEVYLTHEFLVLFGTELYFKYHRGPLAAWVVGILLLTAPLGGLVARFFSEPMNRRLRPKFTHAIRPETP</sequence>
<keyword evidence="4" id="KW-1185">Reference proteome</keyword>
<dbReference type="PANTHER" id="PTHR23028">
    <property type="entry name" value="ACETYLTRANSFERASE"/>
    <property type="match status" value="1"/>
</dbReference>
<organism evidence="3 4">
    <name type="scientific">Granulicella pectinivorans</name>
    <dbReference type="NCBI Taxonomy" id="474950"/>
    <lineage>
        <taxon>Bacteria</taxon>
        <taxon>Pseudomonadati</taxon>
        <taxon>Acidobacteriota</taxon>
        <taxon>Terriglobia</taxon>
        <taxon>Terriglobales</taxon>
        <taxon>Acidobacteriaceae</taxon>
        <taxon>Granulicella</taxon>
    </lineage>
</organism>
<gene>
    <name evidence="3" type="ORF">SAMN05421771_0060</name>
</gene>
<feature type="transmembrane region" description="Helical" evidence="1">
    <location>
        <begin position="94"/>
        <end position="114"/>
    </location>
</feature>
<proteinExistence type="predicted"/>
<dbReference type="PANTHER" id="PTHR23028:SF53">
    <property type="entry name" value="ACYL_TRANSF_3 DOMAIN-CONTAINING PROTEIN"/>
    <property type="match status" value="1"/>
</dbReference>
<feature type="transmembrane region" description="Helical" evidence="1">
    <location>
        <begin position="247"/>
        <end position="267"/>
    </location>
</feature>
<reference evidence="3 4" key="1">
    <citation type="submission" date="2016-10" db="EMBL/GenBank/DDBJ databases">
        <authorList>
            <person name="de Groot N.N."/>
        </authorList>
    </citation>
    <scope>NUCLEOTIDE SEQUENCE [LARGE SCALE GENOMIC DNA]</scope>
    <source>
        <strain evidence="3 4">DSM 21001</strain>
    </source>
</reference>
<dbReference type="GO" id="GO:0016747">
    <property type="term" value="F:acyltransferase activity, transferring groups other than amino-acyl groups"/>
    <property type="evidence" value="ECO:0007669"/>
    <property type="project" value="InterPro"/>
</dbReference>
<keyword evidence="3" id="KW-0012">Acyltransferase</keyword>
<accession>A0A1I6L104</accession>
<feature type="domain" description="Acyltransferase 3" evidence="2">
    <location>
        <begin position="12"/>
        <end position="357"/>
    </location>
</feature>
<dbReference type="EMBL" id="FOZL01000001">
    <property type="protein sequence ID" value="SFR96910.1"/>
    <property type="molecule type" value="Genomic_DNA"/>
</dbReference>
<dbReference type="OrthoDB" id="9767863at2"/>
<dbReference type="RefSeq" id="WP_089835553.1">
    <property type="nucleotide sequence ID" value="NZ_FOZL01000001.1"/>
</dbReference>
<name>A0A1I6L104_9BACT</name>
<dbReference type="InterPro" id="IPR002656">
    <property type="entry name" value="Acyl_transf_3_dom"/>
</dbReference>
<dbReference type="GO" id="GO:0000271">
    <property type="term" value="P:polysaccharide biosynthetic process"/>
    <property type="evidence" value="ECO:0007669"/>
    <property type="project" value="TreeGrafter"/>
</dbReference>
<keyword evidence="1" id="KW-0472">Membrane</keyword>
<evidence type="ECO:0000313" key="3">
    <source>
        <dbReference type="EMBL" id="SFR96910.1"/>
    </source>
</evidence>
<protein>
    <submittedName>
        <fullName evidence="3">Peptidoglycan/LPS O-acetylase OafA/YrhL, contains acyltransferase and SGNH-hydrolase domains</fullName>
    </submittedName>
</protein>
<keyword evidence="3" id="KW-0808">Transferase</keyword>
<dbReference type="GO" id="GO:0016787">
    <property type="term" value="F:hydrolase activity"/>
    <property type="evidence" value="ECO:0007669"/>
    <property type="project" value="UniProtKB-KW"/>
</dbReference>
<evidence type="ECO:0000259" key="2">
    <source>
        <dbReference type="Pfam" id="PF01757"/>
    </source>
</evidence>
<feature type="transmembrane region" description="Helical" evidence="1">
    <location>
        <begin position="12"/>
        <end position="34"/>
    </location>
</feature>
<feature type="transmembrane region" description="Helical" evidence="1">
    <location>
        <begin position="348"/>
        <end position="370"/>
    </location>
</feature>
<feature type="transmembrane region" description="Helical" evidence="1">
    <location>
        <begin position="185"/>
        <end position="205"/>
    </location>
</feature>